<dbReference type="KEGG" id="rhd:R2APBS1_2864"/>
<gene>
    <name evidence="1" type="ORF">R2APBS1_2864</name>
</gene>
<dbReference type="RefSeq" id="WP_015448411.1">
    <property type="nucleotide sequence ID" value="NC_020541.1"/>
</dbReference>
<dbReference type="EMBL" id="CP003470">
    <property type="protein sequence ID" value="AGG89941.1"/>
    <property type="molecule type" value="Genomic_DNA"/>
</dbReference>
<dbReference type="HOGENOM" id="CLU_1000681_0_0_6"/>
<accession>M4NQS1</accession>
<dbReference type="eggNOG" id="ENOG502Z9IR">
    <property type="taxonomic scope" value="Bacteria"/>
</dbReference>
<dbReference type="STRING" id="666685.R2APBS1_2864"/>
<reference evidence="1 2" key="1">
    <citation type="submission" date="2012-04" db="EMBL/GenBank/DDBJ databases">
        <title>Complete genome of Rhodanobacter sp. 2APBS1.</title>
        <authorList>
            <consortium name="US DOE Joint Genome Institute"/>
            <person name="Huntemann M."/>
            <person name="Wei C.-L."/>
            <person name="Han J."/>
            <person name="Detter J.C."/>
            <person name="Han C."/>
            <person name="Tapia R."/>
            <person name="Munk A.C.C."/>
            <person name="Chen A."/>
            <person name="Krypides N."/>
            <person name="Mavromatis K."/>
            <person name="Markowitz V."/>
            <person name="Szeto E."/>
            <person name="Ivanova N."/>
            <person name="Mikhailova N."/>
            <person name="Ovchinnikova G."/>
            <person name="Pagani I."/>
            <person name="Pati A."/>
            <person name="Goodwin L."/>
            <person name="Peters L."/>
            <person name="Pitluck S."/>
            <person name="Woyke T."/>
            <person name="Prakash O."/>
            <person name="Elkins J."/>
            <person name="Brown S."/>
            <person name="Palumbo A."/>
            <person name="Hemme C."/>
            <person name="Zhou J."/>
            <person name="Watson D."/>
            <person name="Jardine P."/>
            <person name="Kostka J."/>
            <person name="Green S."/>
        </authorList>
    </citation>
    <scope>NUCLEOTIDE SEQUENCE [LARGE SCALE GENOMIC DNA]</scope>
    <source>
        <strain evidence="1 2">2APBS1</strain>
    </source>
</reference>
<dbReference type="OrthoDB" id="6048609at2"/>
<keyword evidence="2" id="KW-1185">Reference proteome</keyword>
<dbReference type="AlphaFoldDB" id="M4NQS1"/>
<sequence precursor="true">MAKKISDLAAAVALAGTELMEVVQGGGNVRSAASQVAALSTPGLKNYLINGDFAINQRAFAGGALAAGVYGFDRWKAGTGGCNISLSAGVLTHTSGPLVQVIEAPNLAGKTITVSVDGLSGGNLAVNVEGVAGVIVASAGRSGASIAVPGTSTGNVTVTLTPASGAVTYKRVQVELGSAATAFEWRPANIERSMCERYYQLVNASFQYPFSGTAISFFFFHNKMRATPSSTITNAGAQAGLTSVGVNSSTTDGVAVQYTLSGTGGYAVGLQTGSDAEL</sequence>
<proteinExistence type="predicted"/>
<dbReference type="Proteomes" id="UP000011859">
    <property type="component" value="Chromosome"/>
</dbReference>
<name>M4NQS1_9GAMM</name>
<organism evidence="1 2">
    <name type="scientific">Rhodanobacter denitrificans</name>
    <dbReference type="NCBI Taxonomy" id="666685"/>
    <lineage>
        <taxon>Bacteria</taxon>
        <taxon>Pseudomonadati</taxon>
        <taxon>Pseudomonadota</taxon>
        <taxon>Gammaproteobacteria</taxon>
        <taxon>Lysobacterales</taxon>
        <taxon>Rhodanobacteraceae</taxon>
        <taxon>Rhodanobacter</taxon>
    </lineage>
</organism>
<protein>
    <submittedName>
        <fullName evidence="1">Uncharacterized protein</fullName>
    </submittedName>
</protein>
<evidence type="ECO:0000313" key="2">
    <source>
        <dbReference type="Proteomes" id="UP000011859"/>
    </source>
</evidence>
<evidence type="ECO:0000313" key="1">
    <source>
        <dbReference type="EMBL" id="AGG89941.1"/>
    </source>
</evidence>